<dbReference type="InParanoid" id="A0A078B0B8"/>
<feature type="compositionally biased region" description="Polar residues" evidence="2">
    <location>
        <begin position="326"/>
        <end position="336"/>
    </location>
</feature>
<gene>
    <name evidence="3" type="primary">Contig14839.g15811</name>
    <name evidence="3" type="ORF">STYLEM_17064</name>
</gene>
<dbReference type="Proteomes" id="UP000039865">
    <property type="component" value="Unassembled WGS sequence"/>
</dbReference>
<organism evidence="3 4">
    <name type="scientific">Stylonychia lemnae</name>
    <name type="common">Ciliate</name>
    <dbReference type="NCBI Taxonomy" id="5949"/>
    <lineage>
        <taxon>Eukaryota</taxon>
        <taxon>Sar</taxon>
        <taxon>Alveolata</taxon>
        <taxon>Ciliophora</taxon>
        <taxon>Intramacronucleata</taxon>
        <taxon>Spirotrichea</taxon>
        <taxon>Stichotrichia</taxon>
        <taxon>Sporadotrichida</taxon>
        <taxon>Oxytrichidae</taxon>
        <taxon>Stylonychinae</taxon>
        <taxon>Stylonychia</taxon>
    </lineage>
</organism>
<feature type="compositionally biased region" description="Low complexity" evidence="2">
    <location>
        <begin position="276"/>
        <end position="295"/>
    </location>
</feature>
<proteinExistence type="predicted"/>
<feature type="compositionally biased region" description="Polar residues" evidence="2">
    <location>
        <begin position="846"/>
        <end position="862"/>
    </location>
</feature>
<name>A0A078B0B8_STYLE</name>
<sequence>MDKSPKHSAFLNNVEKELNSKISAQFSKYSNNLRKQMKEIADYKSAFEEDFKEFQSDKIIKDELYEQIKDEEELKELQIEYAAKLKAQKMVKDPKLPELYENEAKKIERQITDRRVQKALKEEAIQNNLQKNLKLNLLPEGMQQMPIENEFQMPESQTVMQDQQQQYLKEFEMDFDKIETELKAQLQSIVNNDYDTFKRIQKNEFSKEDTLKYLKRISQEDLDDMEFERTKVNQYDSSLNNSQYKEFWGEIKPERTTRNSKSVVRKHSDDRKQKGNSNHTRNQNNNSISYSNNNNLLPDIRNRDFLNYSTIDASSAKKVVNNSFITQQPEENQKSQQNEDEDEKKYNLMDEYNKKFSKYDKVRSELKQKDTEQTFKIQIRKLGAKIKNLERSHLINLRYVKEKTKDKAERMINERINRCKMVYETEFQHLCEQFENVKAQLEESERFVRKQSELMGYQETIISQMNNYIETVGYQLRQDDYLKRIKKHDIQYAVDKMDLYMFQDPVSDVVQDVIQQGRELLQHPYGFYTFAIKLNMDNQIEILYKDVIRFYQQKIIQTKEERYLFDIELGELRIVAQNFKRAEERNQQQITELNMKIQLLLEEKSDQKENFERRFNQAAKDFVTDQRKMNKRFDDFKQLTKLEIRTHEEIRVKLQKIIADYRGEIKDLKEALKVPRQYFKFNDQMKYENMVKQKNDILDKLRQEIDNYNPKVDKKKKFVNIADVLNLNKEDQHVQEFIEQAILRKRQSLIGSNNELLNRDFSMFSFQSKATAVGNGSHRPFIQSSGLPSSRNVGNSNHSMIISPSFRFGLMDSHNQINSQKRKISHSGIRSIMKNDESSRFFADDTTYSGTRAQSRNESNYQ</sequence>
<dbReference type="EMBL" id="CCKQ01016081">
    <property type="protein sequence ID" value="CDW87949.1"/>
    <property type="molecule type" value="Genomic_DNA"/>
</dbReference>
<reference evidence="3 4" key="1">
    <citation type="submission" date="2014-06" db="EMBL/GenBank/DDBJ databases">
        <authorList>
            <person name="Swart Estienne"/>
        </authorList>
    </citation>
    <scope>NUCLEOTIDE SEQUENCE [LARGE SCALE GENOMIC DNA]</scope>
    <source>
        <strain evidence="3 4">130c</strain>
    </source>
</reference>
<keyword evidence="4" id="KW-1185">Reference proteome</keyword>
<keyword evidence="1" id="KW-0175">Coiled coil</keyword>
<accession>A0A078B0B8</accession>
<dbReference type="AlphaFoldDB" id="A0A078B0B8"/>
<feature type="region of interest" description="Disordered" evidence="2">
    <location>
        <begin position="250"/>
        <end position="295"/>
    </location>
</feature>
<evidence type="ECO:0000256" key="1">
    <source>
        <dbReference type="SAM" id="Coils"/>
    </source>
</evidence>
<protein>
    <submittedName>
        <fullName evidence="3">Uncharacterized protein</fullName>
    </submittedName>
</protein>
<evidence type="ECO:0000313" key="3">
    <source>
        <dbReference type="EMBL" id="CDW87949.1"/>
    </source>
</evidence>
<feature type="coiled-coil region" evidence="1">
    <location>
        <begin position="651"/>
        <end position="704"/>
    </location>
</feature>
<feature type="region of interest" description="Disordered" evidence="2">
    <location>
        <begin position="843"/>
        <end position="862"/>
    </location>
</feature>
<evidence type="ECO:0000313" key="4">
    <source>
        <dbReference type="Proteomes" id="UP000039865"/>
    </source>
</evidence>
<feature type="coiled-coil region" evidence="1">
    <location>
        <begin position="583"/>
        <end position="621"/>
    </location>
</feature>
<feature type="region of interest" description="Disordered" evidence="2">
    <location>
        <begin position="326"/>
        <end position="345"/>
    </location>
</feature>
<evidence type="ECO:0000256" key="2">
    <source>
        <dbReference type="SAM" id="MobiDB-lite"/>
    </source>
</evidence>